<reference evidence="5 6" key="1">
    <citation type="submission" date="2015-11" db="EMBL/GenBank/DDBJ databases">
        <title>Expanding the genomic diversity of Burkholderia species for the development of highly accurate diagnostics.</title>
        <authorList>
            <person name="Sahl J."/>
            <person name="Keim P."/>
            <person name="Wagner D."/>
        </authorList>
    </citation>
    <scope>NUCLEOTIDE SEQUENCE [LARGE SCALE GENOMIC DNA]</scope>
    <source>
        <strain evidence="5 6">MSMB2058</strain>
    </source>
</reference>
<dbReference type="AlphaFoldDB" id="A0AB73FUP2"/>
<dbReference type="Proteomes" id="UP000061665">
    <property type="component" value="Unassembled WGS sequence"/>
</dbReference>
<name>A0AB73FUP2_9BURK</name>
<dbReference type="InterPro" id="IPR001789">
    <property type="entry name" value="Sig_transdc_resp-reg_receiver"/>
</dbReference>
<dbReference type="InterPro" id="IPR000792">
    <property type="entry name" value="Tscrpt_reg_LuxR_C"/>
</dbReference>
<comment type="caution">
    <text evidence="5">The sequence shown here is derived from an EMBL/GenBank/DDBJ whole genome shotgun (WGS) entry which is preliminary data.</text>
</comment>
<evidence type="ECO:0000313" key="5">
    <source>
        <dbReference type="EMBL" id="KVM24770.1"/>
    </source>
</evidence>
<keyword evidence="1" id="KW-0238">DNA-binding</keyword>
<feature type="domain" description="Response regulatory" evidence="4">
    <location>
        <begin position="1"/>
        <end position="108"/>
    </location>
</feature>
<protein>
    <submittedName>
        <fullName evidence="5">LuxR family transcriptional regulator</fullName>
    </submittedName>
</protein>
<evidence type="ECO:0000259" key="3">
    <source>
        <dbReference type="PROSITE" id="PS50043"/>
    </source>
</evidence>
<dbReference type="Gene3D" id="1.10.10.10">
    <property type="entry name" value="Winged helix-like DNA-binding domain superfamily/Winged helix DNA-binding domain"/>
    <property type="match status" value="1"/>
</dbReference>
<organism evidence="5 6">
    <name type="scientific">Burkholderia ubonensis</name>
    <dbReference type="NCBI Taxonomy" id="101571"/>
    <lineage>
        <taxon>Bacteria</taxon>
        <taxon>Pseudomonadati</taxon>
        <taxon>Pseudomonadota</taxon>
        <taxon>Betaproteobacteria</taxon>
        <taxon>Burkholderiales</taxon>
        <taxon>Burkholderiaceae</taxon>
        <taxon>Burkholderia</taxon>
        <taxon>Burkholderia cepacia complex</taxon>
    </lineage>
</organism>
<evidence type="ECO:0000256" key="2">
    <source>
        <dbReference type="PROSITE-ProRule" id="PRU00169"/>
    </source>
</evidence>
<dbReference type="PANTHER" id="PTHR43214:SF17">
    <property type="entry name" value="TRANSCRIPTIONAL REGULATORY PROTEIN RCSB"/>
    <property type="match status" value="1"/>
</dbReference>
<evidence type="ECO:0000259" key="4">
    <source>
        <dbReference type="PROSITE" id="PS50110"/>
    </source>
</evidence>
<dbReference type="GO" id="GO:0003677">
    <property type="term" value="F:DNA binding"/>
    <property type="evidence" value="ECO:0007669"/>
    <property type="project" value="UniProtKB-KW"/>
</dbReference>
<dbReference type="PANTHER" id="PTHR43214">
    <property type="entry name" value="TWO-COMPONENT RESPONSE REGULATOR"/>
    <property type="match status" value="1"/>
</dbReference>
<dbReference type="PROSITE" id="PS50043">
    <property type="entry name" value="HTH_LUXR_2"/>
    <property type="match status" value="1"/>
</dbReference>
<dbReference type="CDD" id="cd06170">
    <property type="entry name" value="LuxR_C_like"/>
    <property type="match status" value="1"/>
</dbReference>
<evidence type="ECO:0000313" key="6">
    <source>
        <dbReference type="Proteomes" id="UP000061665"/>
    </source>
</evidence>
<feature type="domain" description="HTH luxR-type" evidence="3">
    <location>
        <begin position="131"/>
        <end position="196"/>
    </location>
</feature>
<keyword evidence="2" id="KW-0597">Phosphoprotein</keyword>
<dbReference type="InterPro" id="IPR011006">
    <property type="entry name" value="CheY-like_superfamily"/>
</dbReference>
<proteinExistence type="predicted"/>
<dbReference type="InterPro" id="IPR016032">
    <property type="entry name" value="Sig_transdc_resp-reg_C-effctor"/>
</dbReference>
<dbReference type="EMBL" id="LOZE01000114">
    <property type="protein sequence ID" value="KVM24770.1"/>
    <property type="molecule type" value="Genomic_DNA"/>
</dbReference>
<feature type="modified residue" description="4-aspartylphosphate" evidence="2">
    <location>
        <position position="38"/>
    </location>
</feature>
<dbReference type="SUPFAM" id="SSF46894">
    <property type="entry name" value="C-terminal effector domain of the bipartite response regulators"/>
    <property type="match status" value="1"/>
</dbReference>
<dbReference type="PRINTS" id="PR00038">
    <property type="entry name" value="HTHLUXR"/>
</dbReference>
<sequence length="198" mass="21910">MVYELRRDPGIRVVGTARSTDGLIEVLERCKCDVVVFDYTMSSGCNDQGDGNTMLSLMQRHHPDIGLVVFTTIDHPLVISSLLSQGISCIFSKWDDLGEMPVAIRAAEAKGEYLSPAIASIVRKIRVSESSSSNSQALTPRELEVTRLFVLGLTINEIAARLGRRKQTVSAQKWSAMRKLGVERDVDLIRYAIGMKLI</sequence>
<dbReference type="SMART" id="SM00421">
    <property type="entry name" value="HTH_LUXR"/>
    <property type="match status" value="1"/>
</dbReference>
<dbReference type="InterPro" id="IPR039420">
    <property type="entry name" value="WalR-like"/>
</dbReference>
<dbReference type="GO" id="GO:0006355">
    <property type="term" value="P:regulation of DNA-templated transcription"/>
    <property type="evidence" value="ECO:0007669"/>
    <property type="project" value="InterPro"/>
</dbReference>
<dbReference type="PROSITE" id="PS50110">
    <property type="entry name" value="RESPONSE_REGULATORY"/>
    <property type="match status" value="1"/>
</dbReference>
<dbReference type="Gene3D" id="3.40.50.2300">
    <property type="match status" value="1"/>
</dbReference>
<evidence type="ECO:0000256" key="1">
    <source>
        <dbReference type="ARBA" id="ARBA00023125"/>
    </source>
</evidence>
<dbReference type="Pfam" id="PF00196">
    <property type="entry name" value="GerE"/>
    <property type="match status" value="1"/>
</dbReference>
<accession>A0AB73FUP2</accession>
<dbReference type="GO" id="GO:0000160">
    <property type="term" value="P:phosphorelay signal transduction system"/>
    <property type="evidence" value="ECO:0007669"/>
    <property type="project" value="InterPro"/>
</dbReference>
<dbReference type="SUPFAM" id="SSF52172">
    <property type="entry name" value="CheY-like"/>
    <property type="match status" value="1"/>
</dbReference>
<gene>
    <name evidence="5" type="ORF">WJ53_14620</name>
</gene>
<dbReference type="InterPro" id="IPR036388">
    <property type="entry name" value="WH-like_DNA-bd_sf"/>
</dbReference>